<protein>
    <recommendedName>
        <fullName evidence="10">Endo-chitosanase</fullName>
        <ecNumber evidence="10">3.2.1.132</ecNumber>
    </recommendedName>
</protein>
<keyword evidence="5" id="KW-0732">Signal</keyword>
<comment type="caution">
    <text evidence="12">The sequence shown here is derived from an EMBL/GenBank/DDBJ whole genome shotgun (WGS) entry which is preliminary data.</text>
</comment>
<keyword evidence="7" id="KW-0119">Carbohydrate metabolism</keyword>
<dbReference type="GO" id="GO:0016977">
    <property type="term" value="F:chitosanase activity"/>
    <property type="evidence" value="ECO:0007669"/>
    <property type="project" value="UniProtKB-EC"/>
</dbReference>
<dbReference type="EC" id="3.2.1.132" evidence="10"/>
<feature type="region of interest" description="Disordered" evidence="11">
    <location>
        <begin position="74"/>
        <end position="122"/>
    </location>
</feature>
<keyword evidence="13" id="KW-1185">Reference proteome</keyword>
<comment type="function">
    <text evidence="10">Chitosanase catalyzing the endo-type cleavage of chitosan, the deacylated form of chitin. Chitosanase may be crucial in the degradation of the deacetylated portion of chitin in the fungal cell wall.</text>
</comment>
<keyword evidence="8 10" id="KW-0326">Glycosidase</keyword>
<proteinExistence type="inferred from homology"/>
<dbReference type="InterPro" id="IPR009939">
    <property type="entry name" value="Chitosanase_fungal"/>
</dbReference>
<sequence length="122" mass="12799">MIRVAKQEEVKHFDIKDLDANIQPYVVFGNEEHNPSFMPNKHGMEHLSVMAIVCGGQLHYGIWGDTSGGKLVAGLGSAGSKSSIKASTSSSTRSVQTATTTSTKSPTSSSAPAGTSKACRTD</sequence>
<comment type="subcellular location">
    <subcellularLocation>
        <location evidence="2 10">Secreted</location>
    </subcellularLocation>
</comment>
<comment type="similarity">
    <text evidence="3 10">Belongs to the glycosyl hydrolase 75 family.</text>
</comment>
<evidence type="ECO:0000256" key="1">
    <source>
        <dbReference type="ARBA" id="ARBA00000405"/>
    </source>
</evidence>
<gene>
    <name evidence="12" type="ORF">ACN42_g10564</name>
</gene>
<comment type="catalytic activity">
    <reaction evidence="1 10">
        <text>Endohydrolysis of beta-(1-&gt;4)-linkages between D-glucosamine residues in a partly acetylated chitosan.</text>
        <dbReference type="EC" id="3.2.1.132"/>
    </reaction>
</comment>
<evidence type="ECO:0000256" key="7">
    <source>
        <dbReference type="ARBA" id="ARBA00023277"/>
    </source>
</evidence>
<evidence type="ECO:0000256" key="2">
    <source>
        <dbReference type="ARBA" id="ARBA00004613"/>
    </source>
</evidence>
<evidence type="ECO:0000313" key="12">
    <source>
        <dbReference type="EMBL" id="KUM56647.1"/>
    </source>
</evidence>
<evidence type="ECO:0000313" key="13">
    <source>
        <dbReference type="Proteomes" id="UP000055045"/>
    </source>
</evidence>
<accession>A0A124GQ09</accession>
<organism evidence="12 13">
    <name type="scientific">Penicillium freii</name>
    <dbReference type="NCBI Taxonomy" id="48697"/>
    <lineage>
        <taxon>Eukaryota</taxon>
        <taxon>Fungi</taxon>
        <taxon>Dikarya</taxon>
        <taxon>Ascomycota</taxon>
        <taxon>Pezizomycotina</taxon>
        <taxon>Eurotiomycetes</taxon>
        <taxon>Eurotiomycetidae</taxon>
        <taxon>Eurotiales</taxon>
        <taxon>Aspergillaceae</taxon>
        <taxon>Penicillium</taxon>
    </lineage>
</organism>
<evidence type="ECO:0000256" key="3">
    <source>
        <dbReference type="ARBA" id="ARBA00007799"/>
    </source>
</evidence>
<dbReference type="AlphaFoldDB" id="A0A124GQ09"/>
<keyword evidence="6 10" id="KW-0378">Hydrolase</keyword>
<dbReference type="GO" id="GO:0005576">
    <property type="term" value="C:extracellular region"/>
    <property type="evidence" value="ECO:0007669"/>
    <property type="project" value="UniProtKB-SubCell"/>
</dbReference>
<evidence type="ECO:0000256" key="6">
    <source>
        <dbReference type="ARBA" id="ARBA00022801"/>
    </source>
</evidence>
<evidence type="ECO:0000256" key="9">
    <source>
        <dbReference type="ARBA" id="ARBA00023326"/>
    </source>
</evidence>
<dbReference type="EMBL" id="LLXE01000454">
    <property type="protein sequence ID" value="KUM56647.1"/>
    <property type="molecule type" value="Genomic_DNA"/>
</dbReference>
<dbReference type="PANTHER" id="PTHR42061:SF9">
    <property type="entry name" value="ENDO-CHITOSANASE"/>
    <property type="match status" value="1"/>
</dbReference>
<reference evidence="12 13" key="1">
    <citation type="submission" date="2015-10" db="EMBL/GenBank/DDBJ databases">
        <title>Genome sequencing of Penicillium freii.</title>
        <authorList>
            <person name="Nguyen H.D."/>
            <person name="Visagie C.M."/>
            <person name="Seifert K.A."/>
        </authorList>
    </citation>
    <scope>NUCLEOTIDE SEQUENCE [LARGE SCALE GENOMIC DNA]</scope>
    <source>
        <strain evidence="12 13">DAOM 242723</strain>
    </source>
</reference>
<evidence type="ECO:0000256" key="5">
    <source>
        <dbReference type="ARBA" id="ARBA00022729"/>
    </source>
</evidence>
<evidence type="ECO:0000256" key="8">
    <source>
        <dbReference type="ARBA" id="ARBA00023295"/>
    </source>
</evidence>
<dbReference type="GO" id="GO:0000272">
    <property type="term" value="P:polysaccharide catabolic process"/>
    <property type="evidence" value="ECO:0007669"/>
    <property type="project" value="UniProtKB-KW"/>
</dbReference>
<evidence type="ECO:0000256" key="4">
    <source>
        <dbReference type="ARBA" id="ARBA00022525"/>
    </source>
</evidence>
<evidence type="ECO:0000256" key="10">
    <source>
        <dbReference type="RuleBase" id="RU361208"/>
    </source>
</evidence>
<evidence type="ECO:0000256" key="11">
    <source>
        <dbReference type="SAM" id="MobiDB-lite"/>
    </source>
</evidence>
<dbReference type="Pfam" id="PF07335">
    <property type="entry name" value="Glyco_hydro_75"/>
    <property type="match status" value="1"/>
</dbReference>
<dbReference type="Proteomes" id="UP000055045">
    <property type="component" value="Unassembled WGS sequence"/>
</dbReference>
<keyword evidence="4" id="KW-0964">Secreted</keyword>
<name>A0A124GQ09_PENFR</name>
<keyword evidence="9 10" id="KW-0624">Polysaccharide degradation</keyword>
<dbReference type="PANTHER" id="PTHR42061">
    <property type="entry name" value="ENDO-CHITOSANASE"/>
    <property type="match status" value="1"/>
</dbReference>